<name>A0A1F4XK62_9BACT</name>
<evidence type="ECO:0008006" key="4">
    <source>
        <dbReference type="Google" id="ProtNLM"/>
    </source>
</evidence>
<dbReference type="STRING" id="1817814.A2V81_02680"/>
<comment type="caution">
    <text evidence="2">The sequence shown here is derived from an EMBL/GenBank/DDBJ whole genome shotgun (WGS) entry which is preliminary data.</text>
</comment>
<sequence length="146" mass="15367">MFQTIQRDDPIPQATTIGKQVKISGTLASDGNVIFDGTLEKGTINIAGELTIGNSAMIKGEVQAGKLIVNGLVEGNVIVKEDMEIGATGRINGDISVHGKFTITKGGTFNGKCDMGGIGTINTTTSIVTPISKRISLREKKEVFES</sequence>
<dbReference type="Proteomes" id="UP000177614">
    <property type="component" value="Unassembled WGS sequence"/>
</dbReference>
<dbReference type="EMBL" id="MEWR01000011">
    <property type="protein sequence ID" value="OGC82036.1"/>
    <property type="molecule type" value="Genomic_DNA"/>
</dbReference>
<dbReference type="PANTHER" id="PTHR35024">
    <property type="entry name" value="HYPOTHETICAL CYTOSOLIC PROTEIN"/>
    <property type="match status" value="1"/>
</dbReference>
<dbReference type="AlphaFoldDB" id="A0A1F4XK62"/>
<evidence type="ECO:0000313" key="2">
    <source>
        <dbReference type="EMBL" id="OGC82036.1"/>
    </source>
</evidence>
<dbReference type="Pfam" id="PF04519">
    <property type="entry name" value="Bactofilin"/>
    <property type="match status" value="1"/>
</dbReference>
<dbReference type="PANTHER" id="PTHR35024:SF4">
    <property type="entry name" value="POLYMER-FORMING CYTOSKELETAL PROTEIN"/>
    <property type="match status" value="1"/>
</dbReference>
<reference evidence="2 3" key="1">
    <citation type="journal article" date="2016" name="Nat. Commun.">
        <title>Thousands of microbial genomes shed light on interconnected biogeochemical processes in an aquifer system.</title>
        <authorList>
            <person name="Anantharaman K."/>
            <person name="Brown C.T."/>
            <person name="Hug L.A."/>
            <person name="Sharon I."/>
            <person name="Castelle C.J."/>
            <person name="Probst A.J."/>
            <person name="Thomas B.C."/>
            <person name="Singh A."/>
            <person name="Wilkins M.J."/>
            <person name="Karaoz U."/>
            <person name="Brodie E.L."/>
            <person name="Williams K.H."/>
            <person name="Hubbard S.S."/>
            <person name="Banfield J.F."/>
        </authorList>
    </citation>
    <scope>NUCLEOTIDE SEQUENCE [LARGE SCALE GENOMIC DNA]</scope>
</reference>
<comment type="similarity">
    <text evidence="1">Belongs to the bactofilin family.</text>
</comment>
<dbReference type="InterPro" id="IPR007607">
    <property type="entry name" value="BacA/B"/>
</dbReference>
<gene>
    <name evidence="2" type="ORF">A2V81_02680</name>
</gene>
<accession>A0A1F4XK62</accession>
<evidence type="ECO:0000256" key="1">
    <source>
        <dbReference type="ARBA" id="ARBA00044755"/>
    </source>
</evidence>
<organism evidence="2 3">
    <name type="scientific">Candidatus Abawacabacteria bacterium RBG_16_42_10</name>
    <dbReference type="NCBI Taxonomy" id="1817814"/>
    <lineage>
        <taxon>Bacteria</taxon>
        <taxon>Candidatus Abawacaibacteriota</taxon>
    </lineage>
</organism>
<protein>
    <recommendedName>
        <fullName evidence="4">Cell shape determination protein CcmA</fullName>
    </recommendedName>
</protein>
<evidence type="ECO:0000313" key="3">
    <source>
        <dbReference type="Proteomes" id="UP000177614"/>
    </source>
</evidence>
<proteinExistence type="inferred from homology"/>